<name>A0A7G7BDS1_9ACTN</name>
<feature type="region of interest" description="Disordered" evidence="1">
    <location>
        <begin position="1"/>
        <end position="31"/>
    </location>
</feature>
<evidence type="ECO:0000313" key="2">
    <source>
        <dbReference type="EMBL" id="QNE73486.1"/>
    </source>
</evidence>
<evidence type="ECO:0000256" key="1">
    <source>
        <dbReference type="SAM" id="MobiDB-lite"/>
    </source>
</evidence>
<proteinExistence type="predicted"/>
<evidence type="ECO:0008006" key="4">
    <source>
        <dbReference type="Google" id="ProtNLM"/>
    </source>
</evidence>
<dbReference type="AlphaFoldDB" id="A0A7G7BDS1"/>
<feature type="compositionally biased region" description="Polar residues" evidence="1">
    <location>
        <begin position="170"/>
        <end position="183"/>
    </location>
</feature>
<accession>A0A7G7BDS1</accession>
<organism evidence="2 3">
    <name type="scientific">Streptomyces finlayi</name>
    <dbReference type="NCBI Taxonomy" id="67296"/>
    <lineage>
        <taxon>Bacteria</taxon>
        <taxon>Bacillati</taxon>
        <taxon>Actinomycetota</taxon>
        <taxon>Actinomycetes</taxon>
        <taxon>Kitasatosporales</taxon>
        <taxon>Streptomycetaceae</taxon>
        <taxon>Streptomyces</taxon>
    </lineage>
</organism>
<protein>
    <recommendedName>
        <fullName evidence="4">DUF3618 domain-containing protein</fullName>
    </recommendedName>
</protein>
<dbReference type="Proteomes" id="UP000515307">
    <property type="component" value="Chromosome"/>
</dbReference>
<gene>
    <name evidence="2" type="ORF">F0344_01635</name>
</gene>
<keyword evidence="3" id="KW-1185">Reference proteome</keyword>
<sequence>MSDFDGSSRRESAAAVAQVTREKAGEGAGLVSEKVTETVGTAKEQAAGVAGEASAKAQDLVGQLRDQLQDQARSQTQNMARNVRRLSDELSDMSENAEDGSAAAAAVKNLADRGRRVATHLESKGPEGLVGDLQEFARRRPGAFLAGAALAGFAAARLGKGAKSAGESGPQISEGTETARTGDSGSGGHERRTPDGERRADAPGPPYAYDTADSGDGYGSPPVTPSYGGSVAAPGPGPVSQSDPNPYPDPDPGPRQP</sequence>
<evidence type="ECO:0000313" key="3">
    <source>
        <dbReference type="Proteomes" id="UP000515307"/>
    </source>
</evidence>
<dbReference type="Gene3D" id="6.10.140.1430">
    <property type="match status" value="1"/>
</dbReference>
<dbReference type="KEGG" id="sfiy:F0344_01635"/>
<feature type="compositionally biased region" description="Pro residues" evidence="1">
    <location>
        <begin position="245"/>
        <end position="257"/>
    </location>
</feature>
<dbReference type="EMBL" id="CP045702">
    <property type="protein sequence ID" value="QNE73486.1"/>
    <property type="molecule type" value="Genomic_DNA"/>
</dbReference>
<feature type="compositionally biased region" description="Low complexity" evidence="1">
    <location>
        <begin position="225"/>
        <end position="244"/>
    </location>
</feature>
<feature type="region of interest" description="Disordered" evidence="1">
    <location>
        <begin position="159"/>
        <end position="257"/>
    </location>
</feature>
<reference evidence="3" key="1">
    <citation type="submission" date="2019-10" db="EMBL/GenBank/DDBJ databases">
        <title>Antimicrobial potential of Antarctic Bacteria.</title>
        <authorList>
            <person name="Benaud N."/>
            <person name="Edwards R.J."/>
            <person name="Ferrari B.C."/>
        </authorList>
    </citation>
    <scope>NUCLEOTIDE SEQUENCE [LARGE SCALE GENOMIC DNA]</scope>
    <source>
        <strain evidence="3">NBSH44</strain>
    </source>
</reference>
<feature type="compositionally biased region" description="Basic and acidic residues" evidence="1">
    <location>
        <begin position="1"/>
        <end position="12"/>
    </location>
</feature>
<feature type="compositionally biased region" description="Basic and acidic residues" evidence="1">
    <location>
        <begin position="188"/>
        <end position="201"/>
    </location>
</feature>